<accession>A0A917QGM3</accession>
<dbReference type="PANTHER" id="PTHR10683:SF31">
    <property type="entry name" value="TRANSALDOLASE"/>
    <property type="match status" value="1"/>
</dbReference>
<protein>
    <recommendedName>
        <fullName evidence="4">Transaldolase</fullName>
    </recommendedName>
</protein>
<evidence type="ECO:0000313" key="3">
    <source>
        <dbReference type="Proteomes" id="UP000600449"/>
    </source>
</evidence>
<dbReference type="InterPro" id="IPR013785">
    <property type="entry name" value="Aldolase_TIM"/>
</dbReference>
<dbReference type="GO" id="GO:0005975">
    <property type="term" value="P:carbohydrate metabolic process"/>
    <property type="evidence" value="ECO:0007669"/>
    <property type="project" value="InterPro"/>
</dbReference>
<keyword evidence="3" id="KW-1185">Reference proteome</keyword>
<dbReference type="Proteomes" id="UP000600449">
    <property type="component" value="Unassembled WGS sequence"/>
</dbReference>
<evidence type="ECO:0000313" key="2">
    <source>
        <dbReference type="EMBL" id="GGK49512.1"/>
    </source>
</evidence>
<keyword evidence="1" id="KW-0704">Schiff base</keyword>
<dbReference type="AlphaFoldDB" id="A0A917QGM3"/>
<evidence type="ECO:0000256" key="1">
    <source>
        <dbReference type="ARBA" id="ARBA00023270"/>
    </source>
</evidence>
<dbReference type="InterPro" id="IPR018225">
    <property type="entry name" value="Transaldolase_AS"/>
</dbReference>
<dbReference type="Gene3D" id="3.20.20.70">
    <property type="entry name" value="Aldolase class I"/>
    <property type="match status" value="1"/>
</dbReference>
<comment type="caution">
    <text evidence="2">The sequence shown here is derived from an EMBL/GenBank/DDBJ whole genome shotgun (WGS) entry which is preliminary data.</text>
</comment>
<dbReference type="RefSeq" id="WP_188915101.1">
    <property type="nucleotide sequence ID" value="NZ_BMMF01000014.1"/>
</dbReference>
<proteinExistence type="predicted"/>
<dbReference type="InterPro" id="IPR001585">
    <property type="entry name" value="TAL/FSA"/>
</dbReference>
<dbReference type="SUPFAM" id="SSF51569">
    <property type="entry name" value="Aldolase"/>
    <property type="match status" value="1"/>
</dbReference>
<organism evidence="2 3">
    <name type="scientific">Salinarimonas ramus</name>
    <dbReference type="NCBI Taxonomy" id="690164"/>
    <lineage>
        <taxon>Bacteria</taxon>
        <taxon>Pseudomonadati</taxon>
        <taxon>Pseudomonadota</taxon>
        <taxon>Alphaproteobacteria</taxon>
        <taxon>Hyphomicrobiales</taxon>
        <taxon>Salinarimonadaceae</taxon>
        <taxon>Salinarimonas</taxon>
    </lineage>
</organism>
<evidence type="ECO:0008006" key="4">
    <source>
        <dbReference type="Google" id="ProtNLM"/>
    </source>
</evidence>
<sequence length="417" mass="45938">MPLPSVLEKLQAAAPAAEIWWDSSPLVYPAFKESTLALAPDAQTRTRWAAQLDRFLDTAHPTGSLVRGVTTNPSLMAKSIIEAPETWAPEVREAHLRQARPDVRETYWIIYQEALRRAAQVMLPLWRATNGKYGWVSGQLDPRCIFDADAMLEQGLQLARIAPNLMVKVPGTRQGYETIRRLVSRGISVNNTLSYSVPQFTACIRAVEAGLAEARRQGVDTSRWRTVITHMIGRFGTQGDLLDEAAARGMSLSPREIRLAEIAILKRIQRTIVANGHPVTMLLSSLETDAPETGALSMHLEETAGAAIAYTCKPSFVADLMRREAECGELDPGAIDREVPAETLRKLQRLPYFAKAYDPDGMPPEDFANYGAFITTYAEVARNARRLVDFVAQHAMAPEAAEAGEPVLDPAYATAAE</sequence>
<dbReference type="PANTHER" id="PTHR10683">
    <property type="entry name" value="TRANSALDOLASE"/>
    <property type="match status" value="1"/>
</dbReference>
<name>A0A917QGM3_9HYPH</name>
<dbReference type="Pfam" id="PF00923">
    <property type="entry name" value="TAL_FSA"/>
    <property type="match status" value="1"/>
</dbReference>
<reference evidence="2 3" key="1">
    <citation type="journal article" date="2014" name="Int. J. Syst. Evol. Microbiol.">
        <title>Complete genome sequence of Corynebacterium casei LMG S-19264T (=DSM 44701T), isolated from a smear-ripened cheese.</title>
        <authorList>
            <consortium name="US DOE Joint Genome Institute (JGI-PGF)"/>
            <person name="Walter F."/>
            <person name="Albersmeier A."/>
            <person name="Kalinowski J."/>
            <person name="Ruckert C."/>
        </authorList>
    </citation>
    <scope>NUCLEOTIDE SEQUENCE [LARGE SCALE GENOMIC DNA]</scope>
    <source>
        <strain evidence="2 3">CGMCC 1.9161</strain>
    </source>
</reference>
<dbReference type="EMBL" id="BMMF01000014">
    <property type="protein sequence ID" value="GGK49512.1"/>
    <property type="molecule type" value="Genomic_DNA"/>
</dbReference>
<gene>
    <name evidence="2" type="ORF">GCM10011322_40670</name>
</gene>
<dbReference type="PROSITE" id="PS01054">
    <property type="entry name" value="TRANSALDOLASE_1"/>
    <property type="match status" value="1"/>
</dbReference>